<gene>
    <name evidence="2" type="ORF">PSYICH_LOCUS756</name>
</gene>
<dbReference type="AlphaFoldDB" id="A0A9P0G432"/>
<evidence type="ECO:0000313" key="3">
    <source>
        <dbReference type="Proteomes" id="UP001153636"/>
    </source>
</evidence>
<organism evidence="2 3">
    <name type="scientific">Psylliodes chrysocephalus</name>
    <dbReference type="NCBI Taxonomy" id="3402493"/>
    <lineage>
        <taxon>Eukaryota</taxon>
        <taxon>Metazoa</taxon>
        <taxon>Ecdysozoa</taxon>
        <taxon>Arthropoda</taxon>
        <taxon>Hexapoda</taxon>
        <taxon>Insecta</taxon>
        <taxon>Pterygota</taxon>
        <taxon>Neoptera</taxon>
        <taxon>Endopterygota</taxon>
        <taxon>Coleoptera</taxon>
        <taxon>Polyphaga</taxon>
        <taxon>Cucujiformia</taxon>
        <taxon>Chrysomeloidea</taxon>
        <taxon>Chrysomelidae</taxon>
        <taxon>Galerucinae</taxon>
        <taxon>Alticini</taxon>
        <taxon>Psylliodes</taxon>
    </lineage>
</organism>
<dbReference type="GO" id="GO:0046983">
    <property type="term" value="F:protein dimerization activity"/>
    <property type="evidence" value="ECO:0007669"/>
    <property type="project" value="InterPro"/>
</dbReference>
<evidence type="ECO:0000313" key="2">
    <source>
        <dbReference type="EMBL" id="CAH1099198.1"/>
    </source>
</evidence>
<dbReference type="SUPFAM" id="SSF53098">
    <property type="entry name" value="Ribonuclease H-like"/>
    <property type="match status" value="1"/>
</dbReference>
<dbReference type="OrthoDB" id="6620210at2759"/>
<feature type="domain" description="HAT C-terminal dimerisation" evidence="1">
    <location>
        <begin position="91"/>
        <end position="169"/>
    </location>
</feature>
<sequence>MLERFLKIRAEVSNVLLKFKRLHFKNALAVSNAISKIKRLLETNMSHETQEPENEVNENINLCTADQSSIWSYHMRLVQTSTVTQETENNELKHYLTQKVIDIKEDPIDFWNKHKLIYPMLSCIAFKDLSIVATSIPAERMFSKAAVIMEPHRNRLLGSRLSKLVYLNSLSDEDWHF</sequence>
<protein>
    <recommendedName>
        <fullName evidence="1">HAT C-terminal dimerisation domain-containing protein</fullName>
    </recommendedName>
</protein>
<accession>A0A9P0G432</accession>
<reference evidence="2" key="1">
    <citation type="submission" date="2022-01" db="EMBL/GenBank/DDBJ databases">
        <authorList>
            <person name="King R."/>
        </authorList>
    </citation>
    <scope>NUCLEOTIDE SEQUENCE</scope>
</reference>
<keyword evidence="3" id="KW-1185">Reference proteome</keyword>
<dbReference type="Pfam" id="PF05699">
    <property type="entry name" value="Dimer_Tnp_hAT"/>
    <property type="match status" value="1"/>
</dbReference>
<dbReference type="EMBL" id="OV651813">
    <property type="protein sequence ID" value="CAH1099198.1"/>
    <property type="molecule type" value="Genomic_DNA"/>
</dbReference>
<name>A0A9P0G432_9CUCU</name>
<evidence type="ECO:0000259" key="1">
    <source>
        <dbReference type="Pfam" id="PF05699"/>
    </source>
</evidence>
<proteinExistence type="predicted"/>
<dbReference type="PANTHER" id="PTHR47611:SF1">
    <property type="entry name" value="CCHC-TYPE DOMAIN-CONTAINING PROTEIN"/>
    <property type="match status" value="1"/>
</dbReference>
<dbReference type="Proteomes" id="UP001153636">
    <property type="component" value="Chromosome 1"/>
</dbReference>
<dbReference type="InterPro" id="IPR008906">
    <property type="entry name" value="HATC_C_dom"/>
</dbReference>
<dbReference type="PANTHER" id="PTHR47611">
    <property type="entry name" value="HAT DIMERISATION DOMAIN, C-TERMINAL"/>
    <property type="match status" value="1"/>
</dbReference>
<dbReference type="InterPro" id="IPR012337">
    <property type="entry name" value="RNaseH-like_sf"/>
</dbReference>